<dbReference type="InterPro" id="IPR011044">
    <property type="entry name" value="Quino_amine_DH_bsu"/>
</dbReference>
<dbReference type="InterPro" id="IPR036179">
    <property type="entry name" value="Ig-like_dom_sf"/>
</dbReference>
<dbReference type="EMBL" id="FRAC01000011">
    <property type="protein sequence ID" value="SHK39547.1"/>
    <property type="molecule type" value="Genomic_DNA"/>
</dbReference>
<evidence type="ECO:0000313" key="4">
    <source>
        <dbReference type="EMBL" id="SHK39547.1"/>
    </source>
</evidence>
<reference evidence="4 5" key="1">
    <citation type="submission" date="2016-11" db="EMBL/GenBank/DDBJ databases">
        <authorList>
            <person name="Jaros S."/>
            <person name="Januszkiewicz K."/>
            <person name="Wedrychowicz H."/>
        </authorList>
    </citation>
    <scope>NUCLEOTIDE SEQUENCE [LARGE SCALE GENOMIC DNA]</scope>
    <source>
        <strain evidence="4 5">DSM 15929</strain>
    </source>
</reference>
<dbReference type="InterPro" id="IPR007110">
    <property type="entry name" value="Ig-like_dom"/>
</dbReference>
<dbReference type="PANTHER" id="PTHR46388:SF2">
    <property type="entry name" value="NHL REPEAT-CONTAINING PROTEIN 2"/>
    <property type="match status" value="1"/>
</dbReference>
<dbReference type="Proteomes" id="UP000184386">
    <property type="component" value="Unassembled WGS sequence"/>
</dbReference>
<evidence type="ECO:0000259" key="3">
    <source>
        <dbReference type="PROSITE" id="PS50835"/>
    </source>
</evidence>
<dbReference type="InterPro" id="IPR011042">
    <property type="entry name" value="6-blade_b-propeller_TolB-like"/>
</dbReference>
<organism evidence="4 5">
    <name type="scientific">Anaerocolumna jejuensis DSM 15929</name>
    <dbReference type="NCBI Taxonomy" id="1121322"/>
    <lineage>
        <taxon>Bacteria</taxon>
        <taxon>Bacillati</taxon>
        <taxon>Bacillota</taxon>
        <taxon>Clostridia</taxon>
        <taxon>Lachnospirales</taxon>
        <taxon>Lachnospiraceae</taxon>
        <taxon>Anaerocolumna</taxon>
    </lineage>
</organism>
<feature type="domain" description="Ig-like" evidence="3">
    <location>
        <begin position="587"/>
        <end position="673"/>
    </location>
</feature>
<dbReference type="InterPro" id="IPR001258">
    <property type="entry name" value="NHL_repeat"/>
</dbReference>
<keyword evidence="1" id="KW-0677">Repeat</keyword>
<feature type="repeat" description="NHL" evidence="2">
    <location>
        <begin position="170"/>
        <end position="203"/>
    </location>
</feature>
<dbReference type="RefSeq" id="WP_073276134.1">
    <property type="nucleotide sequence ID" value="NZ_FRAC01000011.1"/>
</dbReference>
<dbReference type="Gene3D" id="3.80.10.10">
    <property type="entry name" value="Ribonuclease Inhibitor"/>
    <property type="match status" value="1"/>
</dbReference>
<dbReference type="Gene3D" id="2.60.40.10">
    <property type="entry name" value="Immunoglobulins"/>
    <property type="match status" value="2"/>
</dbReference>
<dbReference type="Pfam" id="PF18998">
    <property type="entry name" value="Flg_new_2"/>
    <property type="match status" value="1"/>
</dbReference>
<dbReference type="AlphaFoldDB" id="A0A1M6S4W3"/>
<dbReference type="PROSITE" id="PS50835">
    <property type="entry name" value="IG_LIKE"/>
    <property type="match status" value="2"/>
</dbReference>
<feature type="repeat" description="NHL" evidence="2">
    <location>
        <begin position="61"/>
        <end position="91"/>
    </location>
</feature>
<evidence type="ECO:0000313" key="5">
    <source>
        <dbReference type="Proteomes" id="UP000184386"/>
    </source>
</evidence>
<name>A0A1M6S4W3_9FIRM</name>
<dbReference type="PROSITE" id="PS51125">
    <property type="entry name" value="NHL"/>
    <property type="match status" value="3"/>
</dbReference>
<evidence type="ECO:0000256" key="1">
    <source>
        <dbReference type="ARBA" id="ARBA00022737"/>
    </source>
</evidence>
<proteinExistence type="predicted"/>
<feature type="repeat" description="NHL" evidence="2">
    <location>
        <begin position="116"/>
        <end position="147"/>
    </location>
</feature>
<accession>A0A1M6S4W3</accession>
<dbReference type="STRING" id="1121322.SAMN02745136_02401"/>
<dbReference type="CDD" id="cd14953">
    <property type="entry name" value="NHL_like_1"/>
    <property type="match status" value="1"/>
</dbReference>
<dbReference type="SUPFAM" id="SSF63829">
    <property type="entry name" value="Calcium-dependent phosphotriesterase"/>
    <property type="match status" value="1"/>
</dbReference>
<dbReference type="Pfam" id="PF25021">
    <property type="entry name" value="TEN_NHL"/>
    <property type="match status" value="4"/>
</dbReference>
<dbReference type="InterPro" id="IPR013783">
    <property type="entry name" value="Ig-like_fold"/>
</dbReference>
<dbReference type="Pfam" id="PF13306">
    <property type="entry name" value="LRR_5"/>
    <property type="match status" value="2"/>
</dbReference>
<dbReference type="Gene3D" id="2.120.10.30">
    <property type="entry name" value="TolB, C-terminal domain"/>
    <property type="match status" value="3"/>
</dbReference>
<dbReference type="SUPFAM" id="SSF48726">
    <property type="entry name" value="Immunoglobulin"/>
    <property type="match status" value="2"/>
</dbReference>
<dbReference type="InterPro" id="IPR044060">
    <property type="entry name" value="Bacterial_rp_domain"/>
</dbReference>
<dbReference type="PANTHER" id="PTHR46388">
    <property type="entry name" value="NHL REPEAT-CONTAINING PROTEIN 2"/>
    <property type="match status" value="1"/>
</dbReference>
<protein>
    <submittedName>
        <fullName evidence="4">Sugar lactone lactonase YvrE</fullName>
    </submittedName>
</protein>
<dbReference type="InterPro" id="IPR032675">
    <property type="entry name" value="LRR_dom_sf"/>
</dbReference>
<dbReference type="SUPFAM" id="SSF50969">
    <property type="entry name" value="YVTN repeat-like/Quinoprotein amine dehydrogenase"/>
    <property type="match status" value="1"/>
</dbReference>
<dbReference type="Pfam" id="PF01436">
    <property type="entry name" value="NHL"/>
    <property type="match status" value="1"/>
</dbReference>
<feature type="domain" description="Ig-like" evidence="3">
    <location>
        <begin position="481"/>
        <end position="570"/>
    </location>
</feature>
<gene>
    <name evidence="4" type="ORF">SAMN02745136_02401</name>
</gene>
<keyword evidence="5" id="KW-1185">Reference proteome</keyword>
<sequence>MRKTKDLFKRFLCIVLSLLMLNLGIPQYTVLAAEEYSLTTVAGTGALGNAGDGGKAVSATFYNPYGIAADNAGNLYIADTYNNRVRKVTADGSIITVAGTGNGNYSGDGGSAINAELAQPTGVAVDSNGNLYIADSGNNRIRKVTTAGIISTIAGTGVAGYSGDGGNAIDAQLDGPFGVALDSQGALYISDRINNRVRKVTADGIISTVAGTGVDGYSGDGGSAVLAQLGRPNGITLDSQDNLYIADYDNERVRMVSKGGIISTVAGNGNNAYTGDDGPAVSAGLRGPAGVAVDDSGSLYIIELLNQVVRKVAVDGTISTVAGNFAPLYADFYYPFGIAIDKNGNLFVADSYHNQIKKIAAVTYSAALSQSGEHTFTELPEGYTSGDIESKTVRVTKTGTGNLTNLKVVLSGSGAGSFELGTLTAAALNNITQTADFTVKAKEGLVPGTYTATVTVSADKMQDISFTVKQVITEAANAEVPLIISQPEDIIVQVGAVAVLEVDAAEAAKGTLSYQWYRNTVDSNTVGTLIDGANLPVYTTPTEQEGITWYYCIVTNTDSTVTGNKTASVTSRAAKAEVNALTNADAPRIIKQPQDITVRKGEEAVLETAAAVSGGSITYQWYRNTANGTDGGTSIDGAVQASYTAQTDTEGKVWYYCKITNTDPGVSGNKTVTVTTRVAAVTVRAEQEPAAYTLTVINGSGSGAYTENTNVSITANQAPAGKVFLGWTATGNVHFQNAASASTVFSMPAENVTVTAVYQNITTGTGTPAPSTGDKDKTEEKTIEVVEAPEGIPNKSLITVEELGNAFDKSVEVRLKVDSIAKQEVRNALETDTIGLNTETIRIFPLDISLYIKGTNTKVQPAQGTSVRITCPVPTELLSEKEKLLVVTVVDGKLKILPAELTTKDGVDCIQFNAVHFSPYAFVVDSDGKLAEGAHTVTDITVTEGTLTDIRPENLPAEAEVKYHISTPTHISIDSEGKLFAKKAGSAVYMTAVTYGGKTKVYAVKVKVKKAQGGTKAGFIRYYGDIFAYKEVNYRITAKASGTGTGEAAVANNQINAKLPGKVVIPETIVWKGKKYKVTSIDESAFYNQKTITSVTIPANIKVISPTAFTSCSLLKEFKVDRANRQYSAKGGMLLNKQGTALLAYPSASGTVVIDRKITEIGSYAFSVCKQLKAVVIPDTVRSIGGCAFAHSNTLEKVVFQSSQVPEMIFYSVFEKVKNTCIFQVPASSKELYVQAMQDAWLPKGIVMKGK</sequence>
<evidence type="ECO:0000256" key="2">
    <source>
        <dbReference type="PROSITE-ProRule" id="PRU00504"/>
    </source>
</evidence>
<dbReference type="InterPro" id="IPR026906">
    <property type="entry name" value="LRR_5"/>
</dbReference>
<dbReference type="OrthoDB" id="9799230at2"/>
<dbReference type="InterPro" id="IPR056822">
    <property type="entry name" value="TEN_NHL"/>
</dbReference>